<organism evidence="2 3">
    <name type="scientific">Mycena pura</name>
    <dbReference type="NCBI Taxonomy" id="153505"/>
    <lineage>
        <taxon>Eukaryota</taxon>
        <taxon>Fungi</taxon>
        <taxon>Dikarya</taxon>
        <taxon>Basidiomycota</taxon>
        <taxon>Agaricomycotina</taxon>
        <taxon>Agaricomycetes</taxon>
        <taxon>Agaricomycetidae</taxon>
        <taxon>Agaricales</taxon>
        <taxon>Marasmiineae</taxon>
        <taxon>Mycenaceae</taxon>
        <taxon>Mycena</taxon>
    </lineage>
</organism>
<gene>
    <name evidence="2" type="ORF">GGX14DRAFT_538338</name>
</gene>
<name>A0AAD7E6F6_9AGAR</name>
<evidence type="ECO:0000313" key="2">
    <source>
        <dbReference type="EMBL" id="KAJ7230227.1"/>
    </source>
</evidence>
<evidence type="ECO:0000256" key="1">
    <source>
        <dbReference type="SAM" id="Phobius"/>
    </source>
</evidence>
<accession>A0AAD7E6F6</accession>
<protein>
    <submittedName>
        <fullName evidence="2">Uncharacterized protein</fullName>
    </submittedName>
</protein>
<feature type="transmembrane region" description="Helical" evidence="1">
    <location>
        <begin position="20"/>
        <end position="39"/>
    </location>
</feature>
<sequence>MLAFEHCAGKTPCSIRRKPLCIIVVGLFIIIIIACLSGAPHLGPSSRPAGEPFVASADLAEFSAASTEQEPEPPATKRAYLRSWTGDEGFGSYLQHFKQSIVLAKALDSEHILSYSKIDVSRVSDAERILASPNIKGEYSPSQFWNGQLGSSVGKPPLRFPVDGSRVCLLERYVPPHIRTHLVNGLCEGEPSALAEMAEIKARMAHCTSVLDSTDGSEVEEGLNGCIAGWVRARVGPARQFVVPPLADPPTRPITVGVHVRWGDSSAHLNRTGAFYGSMDVHDILRILHDIRARWGGPGGAGVRVKIAMSASANGGAMVLGQLNTTDTDLDANANANAANTLELLDSGDPIADLYTLSNNDILLGGSSSYALLAHVIAPAGLTIAGHGSMHKFTNTTGFGRHVVPLEEYTPDSLGLALT</sequence>
<keyword evidence="1" id="KW-0472">Membrane</keyword>
<keyword evidence="1" id="KW-1133">Transmembrane helix</keyword>
<dbReference type="AlphaFoldDB" id="A0AAD7E6F6"/>
<keyword evidence="1" id="KW-0812">Transmembrane</keyword>
<proteinExistence type="predicted"/>
<dbReference type="EMBL" id="JARJCW010000001">
    <property type="protein sequence ID" value="KAJ7230227.1"/>
    <property type="molecule type" value="Genomic_DNA"/>
</dbReference>
<dbReference type="Proteomes" id="UP001219525">
    <property type="component" value="Unassembled WGS sequence"/>
</dbReference>
<evidence type="ECO:0000313" key="3">
    <source>
        <dbReference type="Proteomes" id="UP001219525"/>
    </source>
</evidence>
<reference evidence="2" key="1">
    <citation type="submission" date="2023-03" db="EMBL/GenBank/DDBJ databases">
        <title>Massive genome expansion in bonnet fungi (Mycena s.s.) driven by repeated elements and novel gene families across ecological guilds.</title>
        <authorList>
            <consortium name="Lawrence Berkeley National Laboratory"/>
            <person name="Harder C.B."/>
            <person name="Miyauchi S."/>
            <person name="Viragh M."/>
            <person name="Kuo A."/>
            <person name="Thoen E."/>
            <person name="Andreopoulos B."/>
            <person name="Lu D."/>
            <person name="Skrede I."/>
            <person name="Drula E."/>
            <person name="Henrissat B."/>
            <person name="Morin E."/>
            <person name="Kohler A."/>
            <person name="Barry K."/>
            <person name="LaButti K."/>
            <person name="Morin E."/>
            <person name="Salamov A."/>
            <person name="Lipzen A."/>
            <person name="Mereny Z."/>
            <person name="Hegedus B."/>
            <person name="Baldrian P."/>
            <person name="Stursova M."/>
            <person name="Weitz H."/>
            <person name="Taylor A."/>
            <person name="Grigoriev I.V."/>
            <person name="Nagy L.G."/>
            <person name="Martin F."/>
            <person name="Kauserud H."/>
        </authorList>
    </citation>
    <scope>NUCLEOTIDE SEQUENCE</scope>
    <source>
        <strain evidence="2">9144</strain>
    </source>
</reference>
<comment type="caution">
    <text evidence="2">The sequence shown here is derived from an EMBL/GenBank/DDBJ whole genome shotgun (WGS) entry which is preliminary data.</text>
</comment>
<keyword evidence="3" id="KW-1185">Reference proteome</keyword>